<dbReference type="KEGG" id="fwa:DCMF_07230"/>
<dbReference type="SUPFAM" id="SSF53822">
    <property type="entry name" value="Periplasmic binding protein-like I"/>
    <property type="match status" value="1"/>
</dbReference>
<accession>A0A3G1KQ62</accession>
<evidence type="ECO:0000256" key="3">
    <source>
        <dbReference type="ARBA" id="ARBA00022729"/>
    </source>
</evidence>
<evidence type="ECO:0000256" key="4">
    <source>
        <dbReference type="ARBA" id="ARBA00022970"/>
    </source>
</evidence>
<evidence type="ECO:0000256" key="5">
    <source>
        <dbReference type="SAM" id="SignalP"/>
    </source>
</evidence>
<organism evidence="7 8">
    <name type="scientific">Formimonas warabiya</name>
    <dbReference type="NCBI Taxonomy" id="1761012"/>
    <lineage>
        <taxon>Bacteria</taxon>
        <taxon>Bacillati</taxon>
        <taxon>Bacillota</taxon>
        <taxon>Clostridia</taxon>
        <taxon>Eubacteriales</taxon>
        <taxon>Peptococcaceae</taxon>
        <taxon>Candidatus Formimonas</taxon>
    </lineage>
</organism>
<dbReference type="InterPro" id="IPR000709">
    <property type="entry name" value="Leu_Ile_Val-bd"/>
</dbReference>
<dbReference type="PANTHER" id="PTHR30483">
    <property type="entry name" value="LEUCINE-SPECIFIC-BINDING PROTEIN"/>
    <property type="match status" value="1"/>
</dbReference>
<dbReference type="InterPro" id="IPR028082">
    <property type="entry name" value="Peripla_BP_I"/>
</dbReference>
<reference evidence="7 8" key="1">
    <citation type="submission" date="2016-10" db="EMBL/GenBank/DDBJ databases">
        <title>Complete Genome Sequence of Peptococcaceae strain DCMF.</title>
        <authorList>
            <person name="Edwards R.J."/>
            <person name="Holland S.I."/>
            <person name="Deshpande N.P."/>
            <person name="Wong Y.K."/>
            <person name="Ertan H."/>
            <person name="Manefield M."/>
            <person name="Russell T.L."/>
            <person name="Lee M.J."/>
        </authorList>
    </citation>
    <scope>NUCLEOTIDE SEQUENCE [LARGE SCALE GENOMIC DNA]</scope>
    <source>
        <strain evidence="7 8">DCMF</strain>
    </source>
</reference>
<gene>
    <name evidence="7" type="ORF">DCMF_07230</name>
</gene>
<evidence type="ECO:0000256" key="2">
    <source>
        <dbReference type="ARBA" id="ARBA00022448"/>
    </source>
</evidence>
<comment type="similarity">
    <text evidence="1">Belongs to the leucine-binding protein family.</text>
</comment>
<sequence length="393" mass="41688">MNLKKMLMALLMTILVLYLAGCSSAETPKPEADADAPKEPIIIGAVLPLSGGTAFDGESAKSGAEAAVKFINDNGGVLGGHPLKLIVEDTATDPAQAASAAEKLVSRDKVIALIGAFNSSSTGAVMPIAKKYEIPLISAISTSPKLTEEGNTWFFRAVGTSQYFVKAFAETVCEKLDVKNIAYIYENGDWGRNSVSEFSKTVTALGGKNLTEQVVNASDADLYTQLTAIKNSNPDAIYAVSNLANAVRIAQQARELGIDVPIIGEGAWSSGDFFKNAGQAAEGIYGIVEYLPEIDTPMNKSFVPAYQELYQKVPDKYAACDYNAVMLLADAINRAGEPTPAKIREALAASNFEGLTGPIKFNEKGQAYGFEMYLSHNENGTAKLAGSALVSID</sequence>
<evidence type="ECO:0000313" key="8">
    <source>
        <dbReference type="Proteomes" id="UP000323521"/>
    </source>
</evidence>
<dbReference type="InterPro" id="IPR051010">
    <property type="entry name" value="BCAA_transport"/>
</dbReference>
<dbReference type="EMBL" id="CP017634">
    <property type="protein sequence ID" value="ATW24604.1"/>
    <property type="molecule type" value="Genomic_DNA"/>
</dbReference>
<dbReference type="Gene3D" id="3.40.50.2300">
    <property type="match status" value="2"/>
</dbReference>
<keyword evidence="3 5" id="KW-0732">Signal</keyword>
<feature type="signal peptide" evidence="5">
    <location>
        <begin position="1"/>
        <end position="25"/>
    </location>
</feature>
<name>A0A3G1KQ62_FORW1</name>
<dbReference type="GO" id="GO:0006865">
    <property type="term" value="P:amino acid transport"/>
    <property type="evidence" value="ECO:0007669"/>
    <property type="project" value="UniProtKB-KW"/>
</dbReference>
<evidence type="ECO:0000259" key="6">
    <source>
        <dbReference type="Pfam" id="PF13458"/>
    </source>
</evidence>
<dbReference type="Pfam" id="PF13458">
    <property type="entry name" value="Peripla_BP_6"/>
    <property type="match status" value="1"/>
</dbReference>
<protein>
    <recommendedName>
        <fullName evidence="6">Leucine-binding protein domain-containing protein</fullName>
    </recommendedName>
</protein>
<feature type="domain" description="Leucine-binding protein" evidence="6">
    <location>
        <begin position="40"/>
        <end position="374"/>
    </location>
</feature>
<keyword evidence="4" id="KW-0029">Amino-acid transport</keyword>
<dbReference type="AlphaFoldDB" id="A0A3G1KQ62"/>
<keyword evidence="2" id="KW-0813">Transport</keyword>
<dbReference type="PRINTS" id="PR00337">
    <property type="entry name" value="LEUILEVALBP"/>
</dbReference>
<keyword evidence="8" id="KW-1185">Reference proteome</keyword>
<evidence type="ECO:0000256" key="1">
    <source>
        <dbReference type="ARBA" id="ARBA00010062"/>
    </source>
</evidence>
<dbReference type="OrthoDB" id="9783240at2"/>
<evidence type="ECO:0000313" key="7">
    <source>
        <dbReference type="EMBL" id="ATW24604.1"/>
    </source>
</evidence>
<dbReference type="Proteomes" id="UP000323521">
    <property type="component" value="Chromosome"/>
</dbReference>
<dbReference type="PANTHER" id="PTHR30483:SF6">
    <property type="entry name" value="PERIPLASMIC BINDING PROTEIN OF ABC TRANSPORTER FOR NATURAL AMINO ACIDS"/>
    <property type="match status" value="1"/>
</dbReference>
<feature type="chain" id="PRO_5018077520" description="Leucine-binding protein domain-containing protein" evidence="5">
    <location>
        <begin position="26"/>
        <end position="393"/>
    </location>
</feature>
<dbReference type="InterPro" id="IPR028081">
    <property type="entry name" value="Leu-bd"/>
</dbReference>
<dbReference type="RefSeq" id="WP_148133807.1">
    <property type="nucleotide sequence ID" value="NZ_CP017634.1"/>
</dbReference>
<proteinExistence type="inferred from homology"/>
<dbReference type="CDD" id="cd19980">
    <property type="entry name" value="PBP1_ABC_ligand_binding-like"/>
    <property type="match status" value="1"/>
</dbReference>